<evidence type="ECO:0000313" key="3">
    <source>
        <dbReference type="Proteomes" id="UP001164286"/>
    </source>
</evidence>
<proteinExistence type="predicted"/>
<gene>
    <name evidence="2" type="ORF">MKK02DRAFT_29529</name>
</gene>
<feature type="compositionally biased region" description="Basic and acidic residues" evidence="1">
    <location>
        <begin position="220"/>
        <end position="239"/>
    </location>
</feature>
<dbReference type="GeneID" id="77727048"/>
<evidence type="ECO:0000313" key="2">
    <source>
        <dbReference type="EMBL" id="KAI9639473.1"/>
    </source>
</evidence>
<protein>
    <submittedName>
        <fullName evidence="2">Uncharacterized protein</fullName>
    </submittedName>
</protein>
<sequence length="239" mass="26047">MSTLPHTAIASPPPPNESAAPTGRTILVGFRHPGQTLAPYILEGLEPYDEDELDEERYPDDDEWEIDSGLSSPLLLTSKSMFVFKEVTLLPRPAMAPVQPTVLSRVPGQTIPPYILSGIQPVTQRNDRRYAGVTRRINLEASPFREVPQQQLDETVPNSLGLEGIEQLTASSTGSQRVQASRRVQSWRADLDKQTEKSDVAPSASEEAEHSGRGVGAGISKDEAAHGDGKVEMVKVADR</sequence>
<evidence type="ECO:0000256" key="1">
    <source>
        <dbReference type="SAM" id="MobiDB-lite"/>
    </source>
</evidence>
<comment type="caution">
    <text evidence="2">The sequence shown here is derived from an EMBL/GenBank/DDBJ whole genome shotgun (WGS) entry which is preliminary data.</text>
</comment>
<keyword evidence="3" id="KW-1185">Reference proteome</keyword>
<accession>A0AA38HDB4</accession>
<dbReference type="AlphaFoldDB" id="A0AA38HDB4"/>
<feature type="region of interest" description="Disordered" evidence="1">
    <location>
        <begin position="1"/>
        <end position="22"/>
    </location>
</feature>
<name>A0AA38HDB4_9TREE</name>
<reference evidence="2" key="1">
    <citation type="journal article" date="2022" name="G3 (Bethesda)">
        <title>High quality genome of the basidiomycete yeast Dioszegia hungarica PDD-24b-2 isolated from cloud water.</title>
        <authorList>
            <person name="Jarrige D."/>
            <person name="Haridas S."/>
            <person name="Bleykasten-Grosshans C."/>
            <person name="Joly M."/>
            <person name="Nadalig T."/>
            <person name="Sancelme M."/>
            <person name="Vuilleumier S."/>
            <person name="Grigoriev I.V."/>
            <person name="Amato P."/>
            <person name="Bringel F."/>
        </authorList>
    </citation>
    <scope>NUCLEOTIDE SEQUENCE</scope>
    <source>
        <strain evidence="2">PDD-24b-2</strain>
    </source>
</reference>
<dbReference type="RefSeq" id="XP_052949250.1">
    <property type="nucleotide sequence ID" value="XM_053087843.1"/>
</dbReference>
<dbReference type="EMBL" id="JAKWFO010000001">
    <property type="protein sequence ID" value="KAI9639473.1"/>
    <property type="molecule type" value="Genomic_DNA"/>
</dbReference>
<organism evidence="2 3">
    <name type="scientific">Dioszegia hungarica</name>
    <dbReference type="NCBI Taxonomy" id="4972"/>
    <lineage>
        <taxon>Eukaryota</taxon>
        <taxon>Fungi</taxon>
        <taxon>Dikarya</taxon>
        <taxon>Basidiomycota</taxon>
        <taxon>Agaricomycotina</taxon>
        <taxon>Tremellomycetes</taxon>
        <taxon>Tremellales</taxon>
        <taxon>Bulleribasidiaceae</taxon>
        <taxon>Dioszegia</taxon>
    </lineage>
</organism>
<feature type="region of interest" description="Disordered" evidence="1">
    <location>
        <begin position="171"/>
        <end position="239"/>
    </location>
</feature>
<feature type="compositionally biased region" description="Polar residues" evidence="1">
    <location>
        <begin position="171"/>
        <end position="184"/>
    </location>
</feature>
<feature type="compositionally biased region" description="Basic and acidic residues" evidence="1">
    <location>
        <begin position="189"/>
        <end position="199"/>
    </location>
</feature>
<dbReference type="Proteomes" id="UP001164286">
    <property type="component" value="Unassembled WGS sequence"/>
</dbReference>